<reference evidence="1 2" key="1">
    <citation type="journal article" date="2023" name="J. Hered.">
        <title>Chromosome-level genome of the wood stork (Mycteria americana) provides insight into avian chromosome evolution.</title>
        <authorList>
            <person name="Flamio R. Jr."/>
            <person name="Ramstad K.M."/>
        </authorList>
    </citation>
    <scope>NUCLEOTIDE SEQUENCE [LARGE SCALE GENOMIC DNA]</scope>
    <source>
        <strain evidence="1">JAX WOST 10</strain>
    </source>
</reference>
<evidence type="ECO:0000313" key="2">
    <source>
        <dbReference type="Proteomes" id="UP001333110"/>
    </source>
</evidence>
<gene>
    <name evidence="1" type="ORF">QYF61_022688</name>
</gene>
<sequence>MQGYGRLSHIPLGSVMGIDPFFYPTGLHDSGTGFVSSAVMLAIRQSLALAGPTTHDVLEILTQREFLRKHVSIEVLGCRERMVSLLESMALKLWESCSGQLPELSDKEAEDRSLHTITHWLLIYMDTSDTTEGGLAWVKGNYSPGARVKGTGDPVVFSLILPVKEKGLIKRKMSVNWNKLPESHQAWGPSHRRQSSTNFSNMSPSHGLQFFKNCSSMDPLHRVQSFRNKLLQCESPAGPQALPGNLLQCGLLFTGSQVLPENLLQRGLLFTGPQVLPGACSKVLLTSLIGSALASSRSILELAGTGSVKHGGSFRHLLTEATPAAPPPLQKPCHCKESPIVSLASSLGDNSNERDRDSNSGRSVGLYKLFFASKRKTRENEGLLLNGAGNVVTNDIKKAMAFFAPVFTGKMSLQECQIPEINGKVQSKEDLHLMEEDQVRARKVLGNYRLVSLTSHPGKVMEQIPANHFQTHQGQEGDWL</sequence>
<keyword evidence="2" id="KW-1185">Reference proteome</keyword>
<proteinExistence type="predicted"/>
<dbReference type="EMBL" id="JAUNZN010000002">
    <property type="protein sequence ID" value="KAK4827986.1"/>
    <property type="molecule type" value="Genomic_DNA"/>
</dbReference>
<accession>A0AAN7SFS8</accession>
<organism evidence="1 2">
    <name type="scientific">Mycteria americana</name>
    <name type="common">Wood stork</name>
    <dbReference type="NCBI Taxonomy" id="33587"/>
    <lineage>
        <taxon>Eukaryota</taxon>
        <taxon>Metazoa</taxon>
        <taxon>Chordata</taxon>
        <taxon>Craniata</taxon>
        <taxon>Vertebrata</taxon>
        <taxon>Euteleostomi</taxon>
        <taxon>Archelosauria</taxon>
        <taxon>Archosauria</taxon>
        <taxon>Dinosauria</taxon>
        <taxon>Saurischia</taxon>
        <taxon>Theropoda</taxon>
        <taxon>Coelurosauria</taxon>
        <taxon>Aves</taxon>
        <taxon>Neognathae</taxon>
        <taxon>Neoaves</taxon>
        <taxon>Aequornithes</taxon>
        <taxon>Ciconiiformes</taxon>
        <taxon>Ciconiidae</taxon>
        <taxon>Mycteria</taxon>
    </lineage>
</organism>
<protein>
    <submittedName>
        <fullName evidence="1">Uncharacterized protein</fullName>
    </submittedName>
</protein>
<comment type="caution">
    <text evidence="1">The sequence shown here is derived from an EMBL/GenBank/DDBJ whole genome shotgun (WGS) entry which is preliminary data.</text>
</comment>
<evidence type="ECO:0000313" key="1">
    <source>
        <dbReference type="EMBL" id="KAK4827986.1"/>
    </source>
</evidence>
<dbReference type="Proteomes" id="UP001333110">
    <property type="component" value="Unassembled WGS sequence"/>
</dbReference>
<name>A0AAN7SFS8_MYCAM</name>
<dbReference type="AlphaFoldDB" id="A0AAN7SFS8"/>